<dbReference type="Pfam" id="PF01965">
    <property type="entry name" value="DJ-1_PfpI"/>
    <property type="match status" value="1"/>
</dbReference>
<dbReference type="AlphaFoldDB" id="A0A370NNT6"/>
<protein>
    <recommendedName>
        <fullName evidence="1">DJ-1/PfpI domain-containing protein</fullName>
    </recommendedName>
</protein>
<dbReference type="EMBL" id="QKWJ01000045">
    <property type="protein sequence ID" value="RDK07254.1"/>
    <property type="molecule type" value="Genomic_DNA"/>
</dbReference>
<dbReference type="PANTHER" id="PTHR43130">
    <property type="entry name" value="ARAC-FAMILY TRANSCRIPTIONAL REGULATOR"/>
    <property type="match status" value="1"/>
</dbReference>
<feature type="domain" description="DJ-1/PfpI" evidence="1">
    <location>
        <begin position="4"/>
        <end position="75"/>
    </location>
</feature>
<comment type="caution">
    <text evidence="2">The sequence shown here is derived from an EMBL/GenBank/DDBJ whole genome shotgun (WGS) entry which is preliminary data.</text>
</comment>
<proteinExistence type="predicted"/>
<dbReference type="Gene3D" id="3.40.50.880">
    <property type="match status" value="1"/>
</dbReference>
<sequence>MREAGAWLRDQHAHGALIGGSCAGVFVLGEAGLLNDRRCTTTWWLHEELKHRFPGADVVWGSALLEDDRVISAGGRPLSWIDLALHMISRLAGPQAARIAADFAVVDNTPLQQSLYAPKG</sequence>
<dbReference type="InterPro" id="IPR052158">
    <property type="entry name" value="INH-QAR"/>
</dbReference>
<reference evidence="3" key="1">
    <citation type="submission" date="2018-06" db="EMBL/GenBank/DDBJ databases">
        <authorList>
            <person name="Feng T."/>
            <person name="Jeon C.O."/>
        </authorList>
    </citation>
    <scope>NUCLEOTIDE SEQUENCE [LARGE SCALE GENOMIC DNA]</scope>
    <source>
        <strain evidence="3">S23</strain>
    </source>
</reference>
<evidence type="ECO:0000313" key="2">
    <source>
        <dbReference type="EMBL" id="RDK07254.1"/>
    </source>
</evidence>
<organism evidence="2 3">
    <name type="scientific">Cupriavidus lacunae</name>
    <dbReference type="NCBI Taxonomy" id="2666307"/>
    <lineage>
        <taxon>Bacteria</taxon>
        <taxon>Pseudomonadati</taxon>
        <taxon>Pseudomonadota</taxon>
        <taxon>Betaproteobacteria</taxon>
        <taxon>Burkholderiales</taxon>
        <taxon>Burkholderiaceae</taxon>
        <taxon>Cupriavidus</taxon>
    </lineage>
</organism>
<dbReference type="PROSITE" id="PS51257">
    <property type="entry name" value="PROKAR_LIPOPROTEIN"/>
    <property type="match status" value="1"/>
</dbReference>
<evidence type="ECO:0000313" key="3">
    <source>
        <dbReference type="Proteomes" id="UP000255165"/>
    </source>
</evidence>
<dbReference type="RefSeq" id="WP_115214408.1">
    <property type="nucleotide sequence ID" value="NZ_QKWJ01000045.1"/>
</dbReference>
<keyword evidence="3" id="KW-1185">Reference proteome</keyword>
<dbReference type="Proteomes" id="UP000255165">
    <property type="component" value="Unassembled WGS sequence"/>
</dbReference>
<dbReference type="InterPro" id="IPR029062">
    <property type="entry name" value="Class_I_gatase-like"/>
</dbReference>
<dbReference type="PANTHER" id="PTHR43130:SF11">
    <property type="entry name" value="TRANSCRIPTIONAL REGULATORY PROTEIN"/>
    <property type="match status" value="1"/>
</dbReference>
<name>A0A370NNT6_9BURK</name>
<evidence type="ECO:0000259" key="1">
    <source>
        <dbReference type="Pfam" id="PF01965"/>
    </source>
</evidence>
<accession>A0A370NNT6</accession>
<gene>
    <name evidence="2" type="ORF">DN412_27125</name>
</gene>
<dbReference type="InterPro" id="IPR002818">
    <property type="entry name" value="DJ-1/PfpI"/>
</dbReference>
<dbReference type="SUPFAM" id="SSF52317">
    <property type="entry name" value="Class I glutamine amidotransferase-like"/>
    <property type="match status" value="1"/>
</dbReference>
<dbReference type="GO" id="GO:0006355">
    <property type="term" value="P:regulation of DNA-templated transcription"/>
    <property type="evidence" value="ECO:0007669"/>
    <property type="project" value="TreeGrafter"/>
</dbReference>